<protein>
    <submittedName>
        <fullName evidence="1">Uncharacterized protein</fullName>
    </submittedName>
</protein>
<sequence>MVHTVVGDDASCNDSMACLMNRYMTHHHPLLRNSKALAAKEEQKKGQAESKAGRRKIYPIKNASEDKSRKICLSTSRNSWRRTKTSCRASCRTSVPQKSWVIIGRCLDSSGSVEEYHIWKAWWVEINQG</sequence>
<name>A0ABS8WJI5_DATST</name>
<organism evidence="1 2">
    <name type="scientific">Datura stramonium</name>
    <name type="common">Jimsonweed</name>
    <name type="synonym">Common thornapple</name>
    <dbReference type="NCBI Taxonomy" id="4076"/>
    <lineage>
        <taxon>Eukaryota</taxon>
        <taxon>Viridiplantae</taxon>
        <taxon>Streptophyta</taxon>
        <taxon>Embryophyta</taxon>
        <taxon>Tracheophyta</taxon>
        <taxon>Spermatophyta</taxon>
        <taxon>Magnoliopsida</taxon>
        <taxon>eudicotyledons</taxon>
        <taxon>Gunneridae</taxon>
        <taxon>Pentapetalae</taxon>
        <taxon>asterids</taxon>
        <taxon>lamiids</taxon>
        <taxon>Solanales</taxon>
        <taxon>Solanaceae</taxon>
        <taxon>Solanoideae</taxon>
        <taxon>Datureae</taxon>
        <taxon>Datura</taxon>
    </lineage>
</organism>
<evidence type="ECO:0000313" key="2">
    <source>
        <dbReference type="Proteomes" id="UP000823775"/>
    </source>
</evidence>
<reference evidence="1 2" key="1">
    <citation type="journal article" date="2021" name="BMC Genomics">
        <title>Datura genome reveals duplications of psychoactive alkaloid biosynthetic genes and high mutation rate following tissue culture.</title>
        <authorList>
            <person name="Rajewski A."/>
            <person name="Carter-House D."/>
            <person name="Stajich J."/>
            <person name="Litt A."/>
        </authorList>
    </citation>
    <scope>NUCLEOTIDE SEQUENCE [LARGE SCALE GENOMIC DNA]</scope>
    <source>
        <strain evidence="1">AR-01</strain>
    </source>
</reference>
<evidence type="ECO:0000313" key="1">
    <source>
        <dbReference type="EMBL" id="MCE3050983.1"/>
    </source>
</evidence>
<keyword evidence="2" id="KW-1185">Reference proteome</keyword>
<dbReference type="EMBL" id="JACEIK010008062">
    <property type="protein sequence ID" value="MCE3050983.1"/>
    <property type="molecule type" value="Genomic_DNA"/>
</dbReference>
<comment type="caution">
    <text evidence="1">The sequence shown here is derived from an EMBL/GenBank/DDBJ whole genome shotgun (WGS) entry which is preliminary data.</text>
</comment>
<proteinExistence type="predicted"/>
<gene>
    <name evidence="1" type="ORF">HAX54_048650</name>
</gene>
<dbReference type="Proteomes" id="UP000823775">
    <property type="component" value="Unassembled WGS sequence"/>
</dbReference>
<accession>A0ABS8WJI5</accession>